<dbReference type="SUPFAM" id="SSF58104">
    <property type="entry name" value="Methyl-accepting chemotaxis protein (MCP) signaling domain"/>
    <property type="match status" value="1"/>
</dbReference>
<dbReference type="Gene3D" id="6.10.340.10">
    <property type="match status" value="1"/>
</dbReference>
<dbReference type="PANTHER" id="PTHR32089">
    <property type="entry name" value="METHYL-ACCEPTING CHEMOTAXIS PROTEIN MCPB"/>
    <property type="match status" value="1"/>
</dbReference>
<keyword evidence="2" id="KW-1003">Cell membrane</keyword>
<feature type="domain" description="T-SNARE coiled-coil homology" evidence="8">
    <location>
        <begin position="557"/>
        <end position="619"/>
    </location>
</feature>
<dbReference type="Pfam" id="PF00672">
    <property type="entry name" value="HAMP"/>
    <property type="match status" value="1"/>
</dbReference>
<keyword evidence="3 5" id="KW-0807">Transducer</keyword>
<evidence type="ECO:0000259" key="8">
    <source>
        <dbReference type="PROSITE" id="PS50192"/>
    </source>
</evidence>
<keyword evidence="11" id="KW-1185">Reference proteome</keyword>
<evidence type="ECO:0000259" key="9">
    <source>
        <dbReference type="PROSITE" id="PS50885"/>
    </source>
</evidence>
<keyword evidence="6" id="KW-1133">Transmembrane helix</keyword>
<dbReference type="Pfam" id="PF00015">
    <property type="entry name" value="MCPsignal"/>
    <property type="match status" value="1"/>
</dbReference>
<proteinExistence type="inferred from homology"/>
<dbReference type="RefSeq" id="WP_238223379.1">
    <property type="nucleotide sequence ID" value="NZ_BPQD01000006.1"/>
</dbReference>
<feature type="domain" description="Methyl-accepting transducer" evidence="7">
    <location>
        <begin position="405"/>
        <end position="641"/>
    </location>
</feature>
<keyword evidence="6" id="KW-0812">Transmembrane</keyword>
<dbReference type="InterPro" id="IPR004089">
    <property type="entry name" value="MCPsignal_dom"/>
</dbReference>
<dbReference type="Gene3D" id="1.10.287.950">
    <property type="entry name" value="Methyl-accepting chemotaxis protein"/>
    <property type="match status" value="1"/>
</dbReference>
<evidence type="ECO:0000256" key="5">
    <source>
        <dbReference type="PROSITE-ProRule" id="PRU00284"/>
    </source>
</evidence>
<evidence type="ECO:0000259" key="7">
    <source>
        <dbReference type="PROSITE" id="PS50111"/>
    </source>
</evidence>
<organism evidence="10 11">
    <name type="scientific">Methylobacterium adhaesivum</name>
    <dbReference type="NCBI Taxonomy" id="333297"/>
    <lineage>
        <taxon>Bacteria</taxon>
        <taxon>Pseudomonadati</taxon>
        <taxon>Pseudomonadota</taxon>
        <taxon>Alphaproteobacteria</taxon>
        <taxon>Hyphomicrobiales</taxon>
        <taxon>Methylobacteriaceae</taxon>
        <taxon>Methylobacterium</taxon>
    </lineage>
</organism>
<dbReference type="PROSITE" id="PS50192">
    <property type="entry name" value="T_SNARE"/>
    <property type="match status" value="1"/>
</dbReference>
<accession>A0ABT8BK59</accession>
<evidence type="ECO:0000256" key="4">
    <source>
        <dbReference type="ARBA" id="ARBA00029447"/>
    </source>
</evidence>
<feature type="transmembrane region" description="Helical" evidence="6">
    <location>
        <begin position="288"/>
        <end position="308"/>
    </location>
</feature>
<evidence type="ECO:0000313" key="11">
    <source>
        <dbReference type="Proteomes" id="UP001224644"/>
    </source>
</evidence>
<dbReference type="PROSITE" id="PS50885">
    <property type="entry name" value="HAMP"/>
    <property type="match status" value="1"/>
</dbReference>
<evidence type="ECO:0000256" key="2">
    <source>
        <dbReference type="ARBA" id="ARBA00022519"/>
    </source>
</evidence>
<dbReference type="EMBL" id="JAUFPX010000017">
    <property type="protein sequence ID" value="MDN3592579.1"/>
    <property type="molecule type" value="Genomic_DNA"/>
</dbReference>
<comment type="subcellular location">
    <subcellularLocation>
        <location evidence="1">Cell inner membrane</location>
        <topology evidence="1">Multi-pass membrane protein</topology>
    </subcellularLocation>
</comment>
<dbReference type="SMART" id="SM00304">
    <property type="entry name" value="HAMP"/>
    <property type="match status" value="1"/>
</dbReference>
<comment type="similarity">
    <text evidence="4">Belongs to the methyl-accepting chemotaxis (MCP) protein family.</text>
</comment>
<protein>
    <submittedName>
        <fullName evidence="10">Methyl-accepting chemotaxis protein</fullName>
    </submittedName>
</protein>
<comment type="caution">
    <text evidence="10">The sequence shown here is derived from an EMBL/GenBank/DDBJ whole genome shotgun (WGS) entry which is preliminary data.</text>
</comment>
<sequence>MSALRFDRLSVAQRIRAGFGVVLLLLIASALATFLSVARLNTDITAAEESVHLADRTSAFELQLNETRRLLLNYLRTGAGDMLVDIEKNFTALATAGDELGDSAQAERVRANSRDYVSQAKVFMAEVKKRKSAVFDLTKVGVALSNAGYAMADRGAADPTLAFAAFRADRALQDSLGALAGFRSSGNPADADAAAVEFERYGREIAALGAADVTGALRAPLAVVAAKAAAFKAAFASVIGGAAEIDAAFQRLRQTGDALLGAVRDAHSSAAGEQTRLMRVMSADADGLQTFVLTVGAFALIVGGALAWRVGRGVALPVTAMTGAMVRLAQGDVTAAIPGGDRRDELGAMARAVQVFKDALIAKGLAELRDAEEAEAKLRRAERLDHLTRTFESNVSLLTEGLSGAATEMEATARSMTGTADVTSHQSVTATRAAELTSANVQTVAAASEEMSASIQEITQQVGQSARIALEAAAEARRTDGLVQELAAGAERIGTIVALIGQIAGQTNLLALNATIEAARAGEAGRGFAVVAAEVKDLAGQTSHATNEIAAQIGAIQRATQESVGAIRGIGRTISEMAGTASAIAAAMEQQGAATHEIARNVQEAASGTEQVTGAIADVRNGAGATGAAASQVLSAAQELSRHSESLTREVSAFLVEVKAA</sequence>
<keyword evidence="6" id="KW-0472">Membrane</keyword>
<keyword evidence="2" id="KW-0997">Cell inner membrane</keyword>
<dbReference type="InterPro" id="IPR000727">
    <property type="entry name" value="T_SNARE_dom"/>
</dbReference>
<evidence type="ECO:0000256" key="3">
    <source>
        <dbReference type="ARBA" id="ARBA00023224"/>
    </source>
</evidence>
<dbReference type="Proteomes" id="UP001224644">
    <property type="component" value="Unassembled WGS sequence"/>
</dbReference>
<dbReference type="InterPro" id="IPR004090">
    <property type="entry name" value="Chemotax_Me-accpt_rcpt"/>
</dbReference>
<dbReference type="PRINTS" id="PR00260">
    <property type="entry name" value="CHEMTRNSDUCR"/>
</dbReference>
<dbReference type="PANTHER" id="PTHR32089:SF112">
    <property type="entry name" value="LYSOZYME-LIKE PROTEIN-RELATED"/>
    <property type="match status" value="1"/>
</dbReference>
<gene>
    <name evidence="10" type="ORF">QWZ12_18460</name>
</gene>
<name>A0ABT8BK59_9HYPH</name>
<evidence type="ECO:0000256" key="1">
    <source>
        <dbReference type="ARBA" id="ARBA00004429"/>
    </source>
</evidence>
<dbReference type="InterPro" id="IPR003660">
    <property type="entry name" value="HAMP_dom"/>
</dbReference>
<dbReference type="CDD" id="cd06225">
    <property type="entry name" value="HAMP"/>
    <property type="match status" value="1"/>
</dbReference>
<dbReference type="SMART" id="SM00283">
    <property type="entry name" value="MA"/>
    <property type="match status" value="1"/>
</dbReference>
<dbReference type="PROSITE" id="PS50111">
    <property type="entry name" value="CHEMOTAXIS_TRANSDUC_2"/>
    <property type="match status" value="1"/>
</dbReference>
<reference evidence="11" key="1">
    <citation type="journal article" date="2019" name="Int. J. Syst. Evol. Microbiol.">
        <title>The Global Catalogue of Microorganisms (GCM) 10K type strain sequencing project: providing services to taxonomists for standard genome sequencing and annotation.</title>
        <authorList>
            <consortium name="The Broad Institute Genomics Platform"/>
            <consortium name="The Broad Institute Genome Sequencing Center for Infectious Disease"/>
            <person name="Wu L."/>
            <person name="Ma J."/>
        </authorList>
    </citation>
    <scope>NUCLEOTIDE SEQUENCE [LARGE SCALE GENOMIC DNA]</scope>
    <source>
        <strain evidence="11">CECT 7069</strain>
    </source>
</reference>
<evidence type="ECO:0000313" key="10">
    <source>
        <dbReference type="EMBL" id="MDN3592579.1"/>
    </source>
</evidence>
<feature type="domain" description="HAMP" evidence="9">
    <location>
        <begin position="312"/>
        <end position="365"/>
    </location>
</feature>
<evidence type="ECO:0000256" key="6">
    <source>
        <dbReference type="SAM" id="Phobius"/>
    </source>
</evidence>